<dbReference type="Pfam" id="PF00023">
    <property type="entry name" value="Ank"/>
    <property type="match status" value="1"/>
</dbReference>
<dbReference type="SUPFAM" id="SSF48403">
    <property type="entry name" value="Ankyrin repeat"/>
    <property type="match status" value="2"/>
</dbReference>
<feature type="region of interest" description="Disordered" evidence="5">
    <location>
        <begin position="31"/>
        <end position="67"/>
    </location>
</feature>
<dbReference type="STRING" id="36087.A0A077Z8I3"/>
<feature type="repeat" description="ANK" evidence="3">
    <location>
        <begin position="200"/>
        <end position="232"/>
    </location>
</feature>
<feature type="repeat" description="ANK" evidence="3">
    <location>
        <begin position="167"/>
        <end position="199"/>
    </location>
</feature>
<dbReference type="AlphaFoldDB" id="A0A077Z8I3"/>
<feature type="repeat" description="ANK" evidence="3">
    <location>
        <begin position="270"/>
        <end position="302"/>
    </location>
</feature>
<name>A0A077Z8I3_TRITR</name>
<evidence type="ECO:0000256" key="5">
    <source>
        <dbReference type="SAM" id="MobiDB-lite"/>
    </source>
</evidence>
<protein>
    <submittedName>
        <fullName evidence="6">Ank 2 domain containing protein</fullName>
    </submittedName>
</protein>
<dbReference type="InterPro" id="IPR036770">
    <property type="entry name" value="Ankyrin_rpt-contain_sf"/>
</dbReference>
<reference evidence="6" key="1">
    <citation type="submission" date="2014-01" db="EMBL/GenBank/DDBJ databases">
        <authorList>
            <person name="Aslett M."/>
        </authorList>
    </citation>
    <scope>NUCLEOTIDE SEQUENCE</scope>
</reference>
<keyword evidence="1" id="KW-0677">Repeat</keyword>
<evidence type="ECO:0000313" key="6">
    <source>
        <dbReference type="EMBL" id="CDW56762.1"/>
    </source>
</evidence>
<dbReference type="SMART" id="SM00248">
    <property type="entry name" value="ANK"/>
    <property type="match status" value="14"/>
</dbReference>
<dbReference type="PROSITE" id="PS50088">
    <property type="entry name" value="ANK_REPEAT"/>
    <property type="match status" value="12"/>
</dbReference>
<keyword evidence="4" id="KW-0175">Coiled coil</keyword>
<dbReference type="GO" id="GO:0005737">
    <property type="term" value="C:cytoplasm"/>
    <property type="evidence" value="ECO:0007669"/>
    <property type="project" value="TreeGrafter"/>
</dbReference>
<feature type="repeat" description="ANK" evidence="3">
    <location>
        <begin position="467"/>
        <end position="499"/>
    </location>
</feature>
<dbReference type="Proteomes" id="UP000030665">
    <property type="component" value="Unassembled WGS sequence"/>
</dbReference>
<keyword evidence="7" id="KW-1185">Reference proteome</keyword>
<sequence>MGDECGATEDSEKEVDSLCCDRYRDFVQASSSLEQMEKRSVSDSAASDSSRGQDSARTSSSTASSTSEMIQQPDFRLMCDMPSWQIFGYRLFLLYFLTLSITVKFCRFCDGYVAGVPALEPYAEMLRPDLESGFSVLSVAASAGYCELVHVLLNCMRMGPDYRGPKGDCTPLMDAASAGHTDVVRCLVEHGADVNAHSSIGNTPLIYACAAGHEEAVEILLDAGADVDLCNDNGQSPLMEAAAAGHIGIARLLVDHGARVNFASSELKVGLETPLTLACYRGHTDMVKFLLKVGGENNSAGREEELHTALMEASMDGHVEVAKLLLEAGAQVNLAADTFESPLTLAACGGHLDLAKLYLSKGASLEEFNEEGYTPLMEASREGHFAVVRLLVESGADVNMLSRRGESTLALAAGANFRNIVAYLLSKGADIERGATTALMEAAQEGNYETLNYLLESGANVHTATSQGDTAMSYAAQSGQTKICEVLLAAGASLEHQGEVGRTALMKAAGAGQRETVEFLLRKGANLNLATFDNDQTALSAACGNGQLAMVDFLLQIGADPKVRLKDGSSCLLEAAKGGHTRVVQYLLDWPESSGSAAQYNSCCVIPPSTMVPSICDAETVTADSTVYAPVVTDASLMTSSAEAMQAILANGTCSTTVMAANTFTRGLPLVVTPLGDYVGAAPAGSVPPVNVPNLAVTSDGSIYYPSIPQADGKKAKKHCTARPASGADDSTAHDLLVQWQETFSRFLATKEQPPTTDDDESACKSVKSRRAELDEAVKELEQLKKTQKMYENLKGRLSTHKLCVSSAAQLYDRDYGCFSAGNVAAECKHLYETPCYRQVVIDPANANVAVTSVTDVAAVHKMELYAAAVDGQTDGETCHSSQFQFLHPHVNVVVPVPHSCAGQQSLPCNFVVSREENVCFSPAVSVAMVSVTASEAAAIYRNSSCYGYSGNVMPLEGVSTAAGVIPANYAVANGEKLYIPVHLAQQDINSAAFHGFAAGSIPTLGNLPQGVIPVQARPASAMVAVPTFARDEYDNNENGDVLSNDNNRSGQQKYANAVRLRTAASQR</sequence>
<dbReference type="OrthoDB" id="5874683at2759"/>
<feature type="coiled-coil region" evidence="4">
    <location>
        <begin position="764"/>
        <end position="797"/>
    </location>
</feature>
<feature type="compositionally biased region" description="Polar residues" evidence="5">
    <location>
        <begin position="1037"/>
        <end position="1054"/>
    </location>
</feature>
<dbReference type="GO" id="GO:0045087">
    <property type="term" value="P:innate immune response"/>
    <property type="evidence" value="ECO:0007669"/>
    <property type="project" value="TreeGrafter"/>
</dbReference>
<dbReference type="InterPro" id="IPR051631">
    <property type="entry name" value="Ankyrin-KH/SAM_domain"/>
</dbReference>
<reference evidence="6" key="2">
    <citation type="submission" date="2014-03" db="EMBL/GenBank/DDBJ databases">
        <title>The whipworm genome and dual-species transcriptomics of an intimate host-pathogen interaction.</title>
        <authorList>
            <person name="Foth B.J."/>
            <person name="Tsai I.J."/>
            <person name="Reid A.J."/>
            <person name="Bancroft A.J."/>
            <person name="Nichol S."/>
            <person name="Tracey A."/>
            <person name="Holroyd N."/>
            <person name="Cotton J.A."/>
            <person name="Stanley E.J."/>
            <person name="Zarowiecki M."/>
            <person name="Liu J.Z."/>
            <person name="Huckvale T."/>
            <person name="Cooper P.J."/>
            <person name="Grencis R.K."/>
            <person name="Berriman M."/>
        </authorList>
    </citation>
    <scope>NUCLEOTIDE SEQUENCE [LARGE SCALE GENOMIC DNA]</scope>
</reference>
<evidence type="ECO:0000256" key="4">
    <source>
        <dbReference type="SAM" id="Coils"/>
    </source>
</evidence>
<proteinExistence type="predicted"/>
<dbReference type="PRINTS" id="PR01415">
    <property type="entry name" value="ANKYRIN"/>
</dbReference>
<feature type="repeat" description="ANK" evidence="3">
    <location>
        <begin position="371"/>
        <end position="403"/>
    </location>
</feature>
<feature type="repeat" description="ANK" evidence="3">
    <location>
        <begin position="500"/>
        <end position="532"/>
    </location>
</feature>
<accession>A0A077Z8I3</accession>
<dbReference type="Gene3D" id="1.25.40.20">
    <property type="entry name" value="Ankyrin repeat-containing domain"/>
    <property type="match status" value="3"/>
</dbReference>
<dbReference type="EMBL" id="HG806074">
    <property type="protein sequence ID" value="CDW56762.1"/>
    <property type="molecule type" value="Genomic_DNA"/>
</dbReference>
<feature type="compositionally biased region" description="Low complexity" evidence="5">
    <location>
        <begin position="42"/>
        <end position="67"/>
    </location>
</feature>
<evidence type="ECO:0000313" key="7">
    <source>
        <dbReference type="Proteomes" id="UP000030665"/>
    </source>
</evidence>
<feature type="repeat" description="ANK" evidence="3">
    <location>
        <begin position="404"/>
        <end position="436"/>
    </location>
</feature>
<dbReference type="PANTHER" id="PTHR23206">
    <property type="entry name" value="MASK PROTEIN"/>
    <property type="match status" value="1"/>
</dbReference>
<dbReference type="PROSITE" id="PS50297">
    <property type="entry name" value="ANK_REP_REGION"/>
    <property type="match status" value="11"/>
</dbReference>
<evidence type="ECO:0000256" key="1">
    <source>
        <dbReference type="ARBA" id="ARBA00022737"/>
    </source>
</evidence>
<organism evidence="6 7">
    <name type="scientific">Trichuris trichiura</name>
    <name type="common">Whipworm</name>
    <name type="synonym">Trichocephalus trichiurus</name>
    <dbReference type="NCBI Taxonomy" id="36087"/>
    <lineage>
        <taxon>Eukaryota</taxon>
        <taxon>Metazoa</taxon>
        <taxon>Ecdysozoa</taxon>
        <taxon>Nematoda</taxon>
        <taxon>Enoplea</taxon>
        <taxon>Dorylaimia</taxon>
        <taxon>Trichinellida</taxon>
        <taxon>Trichuridae</taxon>
        <taxon>Trichuris</taxon>
    </lineage>
</organism>
<keyword evidence="2 3" id="KW-0040">ANK repeat</keyword>
<feature type="repeat" description="ANK" evidence="3">
    <location>
        <begin position="338"/>
        <end position="370"/>
    </location>
</feature>
<feature type="repeat" description="ANK" evidence="3">
    <location>
        <begin position="305"/>
        <end position="337"/>
    </location>
</feature>
<dbReference type="PANTHER" id="PTHR23206:SF8">
    <property type="entry name" value="ANKYRIN REPEAT AND KH DOMAIN-CONTAINING 1"/>
    <property type="match status" value="1"/>
</dbReference>
<feature type="repeat" description="ANK" evidence="3">
    <location>
        <begin position="233"/>
        <end position="265"/>
    </location>
</feature>
<gene>
    <name evidence="6" type="ORF">TTRE_0000504401</name>
</gene>
<evidence type="ECO:0000256" key="3">
    <source>
        <dbReference type="PROSITE-ProRule" id="PRU00023"/>
    </source>
</evidence>
<dbReference type="InterPro" id="IPR002110">
    <property type="entry name" value="Ankyrin_rpt"/>
</dbReference>
<dbReference type="Pfam" id="PF12796">
    <property type="entry name" value="Ank_2"/>
    <property type="match status" value="5"/>
</dbReference>
<feature type="repeat" description="ANK" evidence="3">
    <location>
        <begin position="434"/>
        <end position="466"/>
    </location>
</feature>
<feature type="repeat" description="ANK" evidence="3">
    <location>
        <begin position="534"/>
        <end position="566"/>
    </location>
</feature>
<evidence type="ECO:0000256" key="2">
    <source>
        <dbReference type="ARBA" id="ARBA00023043"/>
    </source>
</evidence>
<feature type="region of interest" description="Disordered" evidence="5">
    <location>
        <begin position="1035"/>
        <end position="1054"/>
    </location>
</feature>